<evidence type="ECO:0000256" key="1">
    <source>
        <dbReference type="ARBA" id="ARBA00004123"/>
    </source>
</evidence>
<dbReference type="SUPFAM" id="SSF57716">
    <property type="entry name" value="Glucocorticoid receptor-like (DNA-binding domain)"/>
    <property type="match status" value="1"/>
</dbReference>
<evidence type="ECO:0000313" key="11">
    <source>
        <dbReference type="WBParaSite" id="Hba_16310"/>
    </source>
</evidence>
<comment type="subcellular location">
    <subcellularLocation>
        <location evidence="1">Nucleus</location>
    </subcellularLocation>
</comment>
<dbReference type="GO" id="GO:0000981">
    <property type="term" value="F:DNA-binding transcription factor activity, RNA polymerase II-specific"/>
    <property type="evidence" value="ECO:0007669"/>
    <property type="project" value="TreeGrafter"/>
</dbReference>
<feature type="domain" description="LIM zinc-binding" evidence="9">
    <location>
        <begin position="32"/>
        <end position="91"/>
    </location>
</feature>
<dbReference type="PROSITE" id="PS00478">
    <property type="entry name" value="LIM_DOMAIN_1"/>
    <property type="match status" value="1"/>
</dbReference>
<dbReference type="AlphaFoldDB" id="A0A1I7XF63"/>
<protein>
    <submittedName>
        <fullName evidence="11">LIM zinc-binding domain-containing protein</fullName>
    </submittedName>
</protein>
<dbReference type="SMART" id="SM00132">
    <property type="entry name" value="LIM"/>
    <property type="match status" value="1"/>
</dbReference>
<keyword evidence="2 8" id="KW-0479">Metal-binding</keyword>
<evidence type="ECO:0000256" key="7">
    <source>
        <dbReference type="ARBA" id="ARBA00023242"/>
    </source>
</evidence>
<dbReference type="GO" id="GO:0000977">
    <property type="term" value="F:RNA polymerase II transcription regulatory region sequence-specific DNA binding"/>
    <property type="evidence" value="ECO:0007669"/>
    <property type="project" value="TreeGrafter"/>
</dbReference>
<accession>A0A1I7XF63</accession>
<evidence type="ECO:0000313" key="10">
    <source>
        <dbReference type="Proteomes" id="UP000095283"/>
    </source>
</evidence>
<dbReference type="PANTHER" id="PTHR24208:SF128">
    <property type="entry name" value="LIM3, ISOFORM G"/>
    <property type="match status" value="1"/>
</dbReference>
<sequence>MHGLGEGGSEDAQALVTQQDVSISGTESCVLCVCARCEMPIRERYVNRVMERSFHTECLRCCVCNEQLSSTCFMKEDCLYCKQHFYKLLMFYTLLFLFFFI</sequence>
<dbReference type="GO" id="GO:0046872">
    <property type="term" value="F:metal ion binding"/>
    <property type="evidence" value="ECO:0007669"/>
    <property type="project" value="UniProtKB-KW"/>
</dbReference>
<keyword evidence="4 8" id="KW-0440">LIM domain</keyword>
<evidence type="ECO:0000256" key="3">
    <source>
        <dbReference type="ARBA" id="ARBA00022833"/>
    </source>
</evidence>
<evidence type="ECO:0000256" key="4">
    <source>
        <dbReference type="ARBA" id="ARBA00023038"/>
    </source>
</evidence>
<dbReference type="Gene3D" id="2.10.110.10">
    <property type="entry name" value="Cysteine Rich Protein"/>
    <property type="match status" value="1"/>
</dbReference>
<dbReference type="WBParaSite" id="Hba_16310">
    <property type="protein sequence ID" value="Hba_16310"/>
    <property type="gene ID" value="Hba_16310"/>
</dbReference>
<dbReference type="Proteomes" id="UP000095283">
    <property type="component" value="Unplaced"/>
</dbReference>
<dbReference type="InterPro" id="IPR001781">
    <property type="entry name" value="Znf_LIM"/>
</dbReference>
<dbReference type="PROSITE" id="PS50023">
    <property type="entry name" value="LIM_DOMAIN_2"/>
    <property type="match status" value="1"/>
</dbReference>
<keyword evidence="5" id="KW-0238">DNA-binding</keyword>
<keyword evidence="7" id="KW-0539">Nucleus</keyword>
<organism evidence="10 11">
    <name type="scientific">Heterorhabditis bacteriophora</name>
    <name type="common">Entomopathogenic nematode worm</name>
    <dbReference type="NCBI Taxonomy" id="37862"/>
    <lineage>
        <taxon>Eukaryota</taxon>
        <taxon>Metazoa</taxon>
        <taxon>Ecdysozoa</taxon>
        <taxon>Nematoda</taxon>
        <taxon>Chromadorea</taxon>
        <taxon>Rhabditida</taxon>
        <taxon>Rhabditina</taxon>
        <taxon>Rhabditomorpha</taxon>
        <taxon>Strongyloidea</taxon>
        <taxon>Heterorhabditidae</taxon>
        <taxon>Heterorhabditis</taxon>
    </lineage>
</organism>
<name>A0A1I7XF63_HETBA</name>
<evidence type="ECO:0000256" key="8">
    <source>
        <dbReference type="PROSITE-ProRule" id="PRU00125"/>
    </source>
</evidence>
<dbReference type="Pfam" id="PF00412">
    <property type="entry name" value="LIM"/>
    <property type="match status" value="1"/>
</dbReference>
<dbReference type="InterPro" id="IPR050453">
    <property type="entry name" value="LIM_Homeobox_TF"/>
</dbReference>
<evidence type="ECO:0000259" key="9">
    <source>
        <dbReference type="PROSITE" id="PS50023"/>
    </source>
</evidence>
<dbReference type="GO" id="GO:0030182">
    <property type="term" value="P:neuron differentiation"/>
    <property type="evidence" value="ECO:0007669"/>
    <property type="project" value="TreeGrafter"/>
</dbReference>
<keyword evidence="6" id="KW-0371">Homeobox</keyword>
<evidence type="ECO:0000256" key="5">
    <source>
        <dbReference type="ARBA" id="ARBA00023125"/>
    </source>
</evidence>
<proteinExistence type="predicted"/>
<dbReference type="GO" id="GO:0005634">
    <property type="term" value="C:nucleus"/>
    <property type="evidence" value="ECO:0007669"/>
    <property type="project" value="UniProtKB-SubCell"/>
</dbReference>
<dbReference type="PANTHER" id="PTHR24208">
    <property type="entry name" value="LIM/HOMEOBOX PROTEIN LHX"/>
    <property type="match status" value="1"/>
</dbReference>
<keyword evidence="3 8" id="KW-0862">Zinc</keyword>
<keyword evidence="10" id="KW-1185">Reference proteome</keyword>
<reference evidence="11" key="1">
    <citation type="submission" date="2016-11" db="UniProtKB">
        <authorList>
            <consortium name="WormBaseParasite"/>
        </authorList>
    </citation>
    <scope>IDENTIFICATION</scope>
</reference>
<evidence type="ECO:0000256" key="2">
    <source>
        <dbReference type="ARBA" id="ARBA00022723"/>
    </source>
</evidence>
<evidence type="ECO:0000256" key="6">
    <source>
        <dbReference type="ARBA" id="ARBA00023155"/>
    </source>
</evidence>